<dbReference type="InterPro" id="IPR000209">
    <property type="entry name" value="Peptidase_S8/S53_dom"/>
</dbReference>
<dbReference type="SUPFAM" id="SSF52743">
    <property type="entry name" value="Subtilisin-like"/>
    <property type="match status" value="1"/>
</dbReference>
<dbReference type="PROSITE" id="PS00138">
    <property type="entry name" value="SUBTILASE_SER"/>
    <property type="match status" value="1"/>
</dbReference>
<comment type="similarity">
    <text evidence="1 5 6">Belongs to the peptidase S8 family.</text>
</comment>
<evidence type="ECO:0000256" key="5">
    <source>
        <dbReference type="PROSITE-ProRule" id="PRU01240"/>
    </source>
</evidence>
<dbReference type="InterPro" id="IPR023827">
    <property type="entry name" value="Peptidase_S8_Asp-AS"/>
</dbReference>
<dbReference type="InterPro" id="IPR040853">
    <property type="entry name" value="RapA2_cadherin-like"/>
</dbReference>
<feature type="active site" description="Charge relay system" evidence="5">
    <location>
        <position position="2650"/>
    </location>
</feature>
<evidence type="ECO:0000256" key="6">
    <source>
        <dbReference type="RuleBase" id="RU003355"/>
    </source>
</evidence>
<dbReference type="PROSITE" id="PS51892">
    <property type="entry name" value="SUBTILASE"/>
    <property type="match status" value="1"/>
</dbReference>
<dbReference type="Pfam" id="PF00082">
    <property type="entry name" value="Peptidase_S8"/>
    <property type="match status" value="1"/>
</dbReference>
<keyword evidence="2 5" id="KW-0645">Protease</keyword>
<feature type="region of interest" description="Disordered" evidence="7">
    <location>
        <begin position="1925"/>
        <end position="1950"/>
    </location>
</feature>
<dbReference type="KEGG" id="smam:Mal15_58000"/>
<dbReference type="Pfam" id="PF00404">
    <property type="entry name" value="Dockerin_1"/>
    <property type="match status" value="1"/>
</dbReference>
<feature type="domain" description="Peptidase S8/S53" evidence="8">
    <location>
        <begin position="2643"/>
        <end position="2906"/>
    </location>
</feature>
<keyword evidence="4 5" id="KW-0720">Serine protease</keyword>
<feature type="domain" description="Peptidase C-terminal archaeal/bacterial" evidence="9">
    <location>
        <begin position="3774"/>
        <end position="3862"/>
    </location>
</feature>
<dbReference type="Gene3D" id="3.40.390.10">
    <property type="entry name" value="Collagenase (Catalytic Domain)"/>
    <property type="match status" value="1"/>
</dbReference>
<dbReference type="PANTHER" id="PTHR43399">
    <property type="entry name" value="SUBTILISIN-RELATED"/>
    <property type="match status" value="1"/>
</dbReference>
<feature type="region of interest" description="Disordered" evidence="7">
    <location>
        <begin position="1"/>
        <end position="22"/>
    </location>
</feature>
<keyword evidence="3 5" id="KW-0378">Hydrolase</keyword>
<dbReference type="InterPro" id="IPR024079">
    <property type="entry name" value="MetalloPept_cat_dom_sf"/>
</dbReference>
<feature type="region of interest" description="Disordered" evidence="7">
    <location>
        <begin position="1643"/>
        <end position="1664"/>
    </location>
</feature>
<name>A0A5B9MNV8_9BACT</name>
<dbReference type="Pfam" id="PF17803">
    <property type="entry name" value="Cadherin_4"/>
    <property type="match status" value="1"/>
</dbReference>
<dbReference type="InterPro" id="IPR015500">
    <property type="entry name" value="Peptidase_S8_subtilisin-rel"/>
</dbReference>
<reference evidence="13 14" key="1">
    <citation type="submission" date="2019-02" db="EMBL/GenBank/DDBJ databases">
        <title>Planctomycetal bacteria perform biofilm scaping via a novel small molecule.</title>
        <authorList>
            <person name="Jeske O."/>
            <person name="Boedeker C."/>
            <person name="Wiegand S."/>
            <person name="Breitling P."/>
            <person name="Kallscheuer N."/>
            <person name="Jogler M."/>
            <person name="Rohde M."/>
            <person name="Petersen J."/>
            <person name="Medema M.H."/>
            <person name="Surup F."/>
            <person name="Jogler C."/>
        </authorList>
    </citation>
    <scope>NUCLEOTIDE SEQUENCE [LARGE SCALE GENOMIC DNA]</scope>
    <source>
        <strain evidence="13 14">Mal15</strain>
    </source>
</reference>
<dbReference type="InterPro" id="IPR045474">
    <property type="entry name" value="GEVED"/>
</dbReference>
<keyword evidence="14" id="KW-1185">Reference proteome</keyword>
<dbReference type="CDD" id="cd07473">
    <property type="entry name" value="Peptidases_S8_Subtilisin_like"/>
    <property type="match status" value="1"/>
</dbReference>
<dbReference type="Gene3D" id="2.60.120.380">
    <property type="match status" value="2"/>
</dbReference>
<dbReference type="Pfam" id="PF17963">
    <property type="entry name" value="Big_9"/>
    <property type="match status" value="2"/>
</dbReference>
<dbReference type="Proteomes" id="UP000321353">
    <property type="component" value="Chromosome"/>
</dbReference>
<dbReference type="InterPro" id="IPR007280">
    <property type="entry name" value="Peptidase_C_arc/bac"/>
</dbReference>
<feature type="domain" description="GEVED" evidence="11">
    <location>
        <begin position="5412"/>
        <end position="5497"/>
    </location>
</feature>
<dbReference type="Pfam" id="PF04151">
    <property type="entry name" value="PPC"/>
    <property type="match status" value="1"/>
</dbReference>
<dbReference type="PROSITE" id="PS00137">
    <property type="entry name" value="SUBTILASE_HIS"/>
    <property type="match status" value="1"/>
</dbReference>
<evidence type="ECO:0000259" key="10">
    <source>
        <dbReference type="Pfam" id="PF17803"/>
    </source>
</evidence>
<organism evidence="13 14">
    <name type="scientific">Stieleria maiorica</name>
    <dbReference type="NCBI Taxonomy" id="2795974"/>
    <lineage>
        <taxon>Bacteria</taxon>
        <taxon>Pseudomonadati</taxon>
        <taxon>Planctomycetota</taxon>
        <taxon>Planctomycetia</taxon>
        <taxon>Pirellulales</taxon>
        <taxon>Pirellulaceae</taxon>
        <taxon>Stieleria</taxon>
    </lineage>
</organism>
<dbReference type="InterPro" id="IPR034204">
    <property type="entry name" value="PfSUB1-like_cat_dom"/>
</dbReference>
<evidence type="ECO:0000256" key="1">
    <source>
        <dbReference type="ARBA" id="ARBA00011073"/>
    </source>
</evidence>
<feature type="domain" description="Fervidolysin-like N-terminal prodomain" evidence="12">
    <location>
        <begin position="2519"/>
        <end position="2594"/>
    </location>
</feature>
<gene>
    <name evidence="13" type="ORF">Mal15_58000</name>
</gene>
<evidence type="ECO:0000256" key="4">
    <source>
        <dbReference type="ARBA" id="ARBA00022825"/>
    </source>
</evidence>
<dbReference type="InterPro" id="IPR022398">
    <property type="entry name" value="Peptidase_S8_His-AS"/>
</dbReference>
<dbReference type="Pfam" id="PF22148">
    <property type="entry name" value="Fervidolysin_NPro-like"/>
    <property type="match status" value="1"/>
</dbReference>
<evidence type="ECO:0000313" key="13">
    <source>
        <dbReference type="EMBL" id="QEG01721.1"/>
    </source>
</evidence>
<dbReference type="InterPro" id="IPR006626">
    <property type="entry name" value="PbH1"/>
</dbReference>
<dbReference type="InterPro" id="IPR054399">
    <property type="entry name" value="Fervidolysin-like_N_prodom"/>
</dbReference>
<feature type="region of interest" description="Disordered" evidence="7">
    <location>
        <begin position="29"/>
        <end position="48"/>
    </location>
</feature>
<dbReference type="EC" id="3.4.21.-" evidence="13"/>
<dbReference type="GO" id="GO:0006508">
    <property type="term" value="P:proteolysis"/>
    <property type="evidence" value="ECO:0007669"/>
    <property type="project" value="UniProtKB-KW"/>
</dbReference>
<evidence type="ECO:0000256" key="2">
    <source>
        <dbReference type="ARBA" id="ARBA00022670"/>
    </source>
</evidence>
<dbReference type="InterPro" id="IPR051048">
    <property type="entry name" value="Peptidase_S8/S53_subtilisin"/>
</dbReference>
<dbReference type="PANTHER" id="PTHR43399:SF4">
    <property type="entry name" value="CELL WALL-ASSOCIATED PROTEASE"/>
    <property type="match status" value="1"/>
</dbReference>
<dbReference type="NCBIfam" id="NF012211">
    <property type="entry name" value="tand_rpt_95"/>
    <property type="match status" value="2"/>
</dbReference>
<feature type="active site" description="Charge relay system" evidence="5">
    <location>
        <position position="2705"/>
    </location>
</feature>
<evidence type="ECO:0000313" key="14">
    <source>
        <dbReference type="Proteomes" id="UP000321353"/>
    </source>
</evidence>
<dbReference type="GO" id="GO:0004553">
    <property type="term" value="F:hydrolase activity, hydrolyzing O-glycosyl compounds"/>
    <property type="evidence" value="ECO:0007669"/>
    <property type="project" value="InterPro"/>
</dbReference>
<proteinExistence type="inferred from homology"/>
<dbReference type="Pfam" id="PF20009">
    <property type="entry name" value="GEVED"/>
    <property type="match status" value="1"/>
</dbReference>
<evidence type="ECO:0000259" key="8">
    <source>
        <dbReference type="Pfam" id="PF00082"/>
    </source>
</evidence>
<evidence type="ECO:0000256" key="3">
    <source>
        <dbReference type="ARBA" id="ARBA00022801"/>
    </source>
</evidence>
<dbReference type="PROSITE" id="PS00136">
    <property type="entry name" value="SUBTILASE_ASP"/>
    <property type="match status" value="1"/>
</dbReference>
<evidence type="ECO:0000256" key="7">
    <source>
        <dbReference type="SAM" id="MobiDB-lite"/>
    </source>
</evidence>
<dbReference type="SMART" id="SM00710">
    <property type="entry name" value="PbH1"/>
    <property type="match status" value="7"/>
</dbReference>
<dbReference type="EMBL" id="CP036264">
    <property type="protein sequence ID" value="QEG01721.1"/>
    <property type="molecule type" value="Genomic_DNA"/>
</dbReference>
<dbReference type="GO" id="GO:0000272">
    <property type="term" value="P:polysaccharide catabolic process"/>
    <property type="evidence" value="ECO:0007669"/>
    <property type="project" value="InterPro"/>
</dbReference>
<dbReference type="InterPro" id="IPR023828">
    <property type="entry name" value="Peptidase_S8_Ser-AS"/>
</dbReference>
<evidence type="ECO:0000259" key="11">
    <source>
        <dbReference type="Pfam" id="PF20009"/>
    </source>
</evidence>
<protein>
    <submittedName>
        <fullName evidence="13">Thermophilic serine proteinase</fullName>
        <ecNumber evidence="13">3.4.21.-</ecNumber>
    </submittedName>
</protein>
<accession>A0A5B9MNV8</accession>
<dbReference type="InterPro" id="IPR002105">
    <property type="entry name" value="Dockerin_1_rpt"/>
</dbReference>
<dbReference type="GO" id="GO:0004252">
    <property type="term" value="F:serine-type endopeptidase activity"/>
    <property type="evidence" value="ECO:0007669"/>
    <property type="project" value="UniProtKB-UniRule"/>
</dbReference>
<dbReference type="PRINTS" id="PR00723">
    <property type="entry name" value="SUBTILISIN"/>
</dbReference>
<feature type="domain" description="RapA2 cadherin-like" evidence="10">
    <location>
        <begin position="6090"/>
        <end position="6162"/>
    </location>
</feature>
<dbReference type="Gene3D" id="2.60.40.3440">
    <property type="match status" value="1"/>
</dbReference>
<evidence type="ECO:0000259" key="12">
    <source>
        <dbReference type="Pfam" id="PF22148"/>
    </source>
</evidence>
<feature type="active site" description="Charge relay system" evidence="5">
    <location>
        <position position="2870"/>
    </location>
</feature>
<dbReference type="Gene3D" id="3.40.50.200">
    <property type="entry name" value="Peptidase S8/S53 domain"/>
    <property type="match status" value="1"/>
</dbReference>
<dbReference type="InterPro" id="IPR036852">
    <property type="entry name" value="Peptidase_S8/S53_dom_sf"/>
</dbReference>
<evidence type="ECO:0000259" key="9">
    <source>
        <dbReference type="Pfam" id="PF04151"/>
    </source>
</evidence>
<sequence length="6383" mass="671677">MTSRERKNSTSNSAPQDVIESNIIESRSAASVVSGRSKKRRSSKPRELRRRQLFESLEQRQLLAGPQLIGIQPNEGELIVDGTVRDTAPRSLTFRFDENQQIDPATLGAIQITRDGPDDQFGTADDVRIQPGSVSLGALADNEVVVRFADSLPDDSYRIDVFGFDAPTSGIVGLRNVQGELLVARDGVGDAEHINFELNLGARVEAVVPQPVVRLDGGTLQQRRDEILVYFNDDELFVENDPATGLPTERSAENPRFYQLLLTEETVRTTDDTIYQPNRVIYDAPTNTARLIFDDDLNLLPGVPLEGGTFRLRIGTAVDQAEDLIIQPTELNVVPRVSSNLGAASDLQVQWVSKVFGEASGNRLIHFTNSGAGGLSVSIDPATDDIVYDFGGTTVTVAQLRNVTQNTPSVDAVVSISFSRGGVAGSGGGLVVPATLANGAPLQLAAVGDTLTTATDIGVFGQSSGQLLSSLLISESIDPLPYGIQLPGAQTDPGRADSNGALAENINDRFGPDSTDGITEIEYNFQGIFSGGVGTGIPAQLNNITAIQKRRVREAISLWSQYLGVQFRETKDSGITFALGTPSELTAAAGTEIRSIPVLDADLRIDPTFAESAMVFSNQAHFDLNYGEDFFRKAMTGIGFLLGLEQNNDVTVQTLMALDPDFLNQTIDPTAFISPIDPFIPVQTSLQQTINPAIDSLTIDDPLPNALEGDEPIFPGRSDILHGQLLHRPDSVDVDLYRFEVALDAGREFGTLTVETFAERLPDSSLLDTSLTLFQDVSASATSNLGLGSAVTVQIDSQLPGDLGNRSRIEFIQSDRVVGDTAVKIGRLTSANGELVENAIRVDLPRRGANVNRVTVGQVINAINNNAFAASLFSVSLVEGDINANVIDSSLGSFSPIRLSGGGTVALTRNDDYFSSDSLMTAKLANGVYYIGVAASGNDQYNPTVAGSGFGGRTQGDYELLVKFEPQVSRNDVIRDLDSDRVGVPGTALDGDLDGKPSGVNNFWFQTRPLDRILNVVSDGSGIVAGQTITIRGADNSVRTFEFVPVGQSAQPGNIAVRFSAVNAIADIAVNLASVISANGGALGVSASPQVDTSDPLAPAQIFLTGERSIQFSPVFQGIEALGRTLFVDKVASVVADGSLDQPFNNIAGAAGLGAFSATLPGDIVRIVGNGGQDNDITTLGDNFAYQVGLTEINGGILPDGRHLDVPRGVTTMIDAGAAFKLRGATLSVGSNNLLSNRNGGALQVLGTPTLLQVSDPSPLGAANFDSGLVDLNASGNVVFTSTRDRSVDFTASGNSPQPAEGNWGGIIFRSDFDRSEGRPNLEDEGIFLQVVNHADIRYGGGSNILINSVQQTVNPIQIVDLRPTVTFNRLTNNASAAMSASPDAFLETRFQEPKFQQAGTFTADYSRIGPDIKQNLVIDNSINGLFIRTITQIGQPARPITVAAHIDDVDIVHYIAENVVIAGQPGGPIQDGFVPNSSSVSLNATGGGSLPVGTFDYRVTFVDRSGFESLASAPTISVTTTASARQVQVLNLPLITSGSDYVTRRLYRLDPVDGAYRLVTELNRSSSSFVDDGSTSGGAALDLSRAGIRGRLNGSLVVDPNTVVKFRGARIELDHGTQLLAEGVSGQRVVFTSALDDRFGAGGSFDTNKDAGTPGGGADPQRGDWSGIYAGPTANVSLDNAIVAYGGGVSLIEGGQSRGFAALELQQATARVTNTRFEYNDNAQDGSGPVGRNGRLAITPATIYARFTQPVIAGNDFVDNHGAIIDIDLASMTDELIVDSGRQTGAIDLLSGFGDNHGPLIRDNTSDSEPGDVDGSRQLNGLRIRGGEITGGTVFDDTDMAHVLYESVIVGNLVSTAGLTLKSRPDESLVVKFAGRGTPNSATAGTGITATGSTADIDDRIGGTVHIIGLPGAPVVLTSLKDDSVGAGRRSDGTAQTDTNGDGFGSRPDSNDWRSVLLDGFSNDRNVAVLLEEELTTTAPPGRNASVQNAQILGDLADRLTASDDQLRLGFEVDGYISAPGDIDTYGFTASGGTQIWIDVDQTSLGLDTMIELVDDHGNVIARSDNSFQEVEDPSQLDLLAPGVLAGGLGNQDNPQIKRWENGTYYDVGSTNLSDAGLRVTLPGVVGTRSDYYIRIRGASVDPDDIAGGSSSGSYRFQLRLQEDQEFPGSVVRHADIRYANHGIHVQALPGSSPLLGEAQENEAADPYSQAARDEIDLSTGGLPIAGGYGIDGEPRYGTDLYASNDQINGGFYGPQDLLNPTVLNSRPQNLGDLIETKTGTISVGGQLADVSDVDFYQLDIDRDGSLTDLRRSTTFDIDYAAGFDRPDTNLSVFYSPTGNPNQARLVLFGENSNVLDDQSSPLSTELIGELLERGSISESDPLIGPVALPAGSYFIAVTESGRVPTELIDNPRVRRTPVDSGVRIFDDHIEVIGGATAEAPRELEFVATASGGWSITTNRDVDLGHDRPRTLSTLTSDDGAETVPAVPTIPVTGFNTVFNSDFSMTNSDDGTNSGDPVVGIEADDFVADRIVLAFQPGVSVVQRNQILNQNGLELSKEFDSIDAIVVKTQPGADIPAEVSRLSQLPEVKYAEPDFLYTTSLVPNDPLYPSMWGLDNTGQTGGTIDADIDAPEAWDITPGNAQTVVAVIDSGIDLTHPDLVDNLWVNPGEIPGDGIDNDNNGYIDDINGLDPFDGDSVPQDTVGHGTHVSGTIAAVGNNAIGVTGVNWNAKIMTLRVGDVNGIPNTAVIEALDYVTMMKRDFGINVVVTNNSYGGFFPSFAMRDAILVNTNEGIPFVAAAGNSGLNNDQFPAYPASFDLPGIISVAATDDNDDLAVFSNFGLGSVDLAAPGVDILSTTLGGGYGLNSGTSMASPHVAGAVSILAGFQPSATVTDLKTAIMQGADPLSNLTGTSVSGARLNLFGALANLPSGSVGNESYHFDRSEAVGRMTSNAFDLTGYSAADLPRFYFDYFVDRAAADDISVQAFSNEQSTPVELDVDLDDPALAGQWRQAVLSLEQFAGDTGIVIEFIYNTDLNDTAEGLYLDNFIVGFAERGEMVSDALFGEADFTTTFTGTPGEYQLEIRPGTTYTQSIQGGILVERALEAAPKLIDPVYLSVQAGRAIVPYDTFTIDVLNTVTGVDETLTFQYQPVETARQDASLVDPNAVPVPFARNDTQTGIVNRVVIAIRGLTDYAFFRVNAENIELTESFDTNDRHGDDLTLIAPAGSQLSEGDTFRLGDGSRTRTFEFSTDSVVSFGNIRVPFSPGDSAAQVARRIIEVINSGVVQGSLQLRASTVSGEWDFNNPTAPDPVPTDARIALHGSAAGNFHAVQGISDAPQPGTPLPVGDDGSLILSAIFRDSVGDRNTVRTQGQVIVENNQITEVHAIGIWSDPGFRGTDPEDNRSPDFVPAPTGNNFIDMPPVGNTQLGGVINFPELNDSVPGGLAPGLVAQNNIIDQAGYTGIKVDGETRPLVIEWNNIIWTYLSGGTEMPNRGDIMVPDGFTFAIDAGGTRVVFEFEDIGGTPVNFGGSGAAGGDGFVDGHVPVYYRLGGGPTYNPALPDPVRNVGYTSHEMMMAIYEAIQGSILVTNDLVELVRPTLGPSLTTFDAPLVQAEDLDTLLRPQIIDPNYLDFFTPAIYLEGATAIYTSAAFTKQNRPIMLNLERSSFTGPLEIDTIFNFQTGETSNTAAAMMPIAEAPQPLAKLINNTIRGSDGTEGAILEDGSLSPAVGAATDEPNDVIANAVDTKLEVSHRGGFFSDGTIGDNNNFLTADQDVDFFKVELAVGDRLIVDIDTLVDGPATQLRVFDATGTQVAIGENGALATHLKPGSTVEFPLTDNANARDGFIDFTALEKGTYYVGVSSAGNETYEAKSLTERTTGLGGTGDYSLGIDVLAPKSFVFSLDNHPIGPFGNEDISGNINGTQGEGGPAGAGSLVGTTFTISQIPDYQVPTRTGDAYAGVVPDGNRVTFEFTNGVNSIVLNNGNINVPIFSTSFLGAGGFRVPDIMRSIANAINGYLNNPAMPNHEVGNGPDGRDGPVTRVEAQALGGTYGDNIGINNMIRQSGCDLFLNIDACPYGIFGSIDFTTGFGHDRRESGSLDIVPNGTFTDSRGTNELYVLIDNAAKIELSPEARAAGLKLGPDNSRLANGDLRNSEFATESDQLLAEQGIYVGSGVSASILNNVVVNTHQSMVKEESSVFGFGGRIDAQNPDISIKQGNVVAAGNAFQYDDYRNTQMRSDISWWVGVGGTVNRNQSLDTSLSTDLRTGPSNIAGGNSDFNFVVQQPGTPGQTPGNFITFIGDDVLEDGAAGRFTPALNSSIIDSAVDSLDPNVDLFTLNSLLGIPTRSINAPKRDFSGQLRADEPTQAPPGGIGADVFKDRGALDRADFVGPTATLDSPQDNDFAGRDTDPATSFVNRKTGVFTEFRILVQDLGDDSNPFVGSGIDNDTIVVSPIDGLRNPGANLTLFENGNLLVEGIDYTFSFDETGGVITLKPLAGVWRNDRSYRIELNNRDRTVLIAPDSSSVTDGDQLSVVDSNGGTVIFEFESGYLMHLPEALTLEVPRQGTNQGGLIDGGVFSIGDGVNPDIIFEFDSNGTTVPGSVPVTLPATATPVDETQRQLFLESIAENIRVAIQGVIDNPGLLLDVDVRTDGSKVILSSEPGTRVDVSTSGLVAAARTLGLQVPLAGADVGGVIVGETFVVDDGNTTQTFQFVDATNPAPAGVVGVDISPVTGNTPLNSNEVAAAILASINASSLSLTPEIIGRTVYLDLPVDGSADVPSGRLRVIGISRTAGDGDLIRITPTDGSPQVVFEINRTDERQGGLIVDDGVDPNSPTNIPINITRDVTADQLAGIIEAAIENELGANPIAGLPISDIRAVGQGILRIGGEEGLGLAVTGNSLEVTGTPSVTGASTLEVFGPLLMEVPFTAPNDGDTFTVVDANGAIVPFEFDSNSILLDPTAQRIVFTRFDDQVAVATAITTAINAAGIGVTATYLGGGDISLGKIAQSRVDTSTSALTTRRGIVADGEFITITQGSVSVRYEFESISNGGGVRSGAIPVPFQPGSTTLDVANSLAAAISSNRGGLVFTDDPAVTPQGLVALNDVPGTLIDVATAPSLILGGVPGGAVAVNFSPADSKFDINQALLNAINSIGSGSTLFATDRGGATLFVENGRLFEGVLDSYFLPAIKDVSGNTLMPNREDNTTQFTLLLPTVALDYGDAPDPRDLIPGRYASLLLNDGARHVVTPDLKLGSRVDSEPDAQVTGNADGDDLVVSISTFPVNGGLFGALKGNGFAEIQVLSSVDPLTRDGDMVTLTLADRTVTIEFDIDGIFAEQNFAITPTDPTSTASIAEAVAAAIRQTGLDAGELEVIGDRVIVYSDDEDGVSFASEFNPNGNLSKGIPTPISVTVTGGGHLQGWIDFNADGDWDDPGEQIIGASTPGSVFSDIGSPVTRVFNVTVPPFASPPPESVTTYARFRVSREGGLQPDGLALSGEVEDYSVLLVPGSAPTIPAAQRNPIYTAQEDGSLLVLDEDGSSTTTPTDDGLLRGIFDPDGDPVAIYRGDVGVRDLFTDSGEKAGELDLAANGTFTFIPEPDFNGQVSFTALVTDVKPGAPGTELVNPNPLTVTIDVAAVNDKPFATVSDVTTNVTIDEDQVTIFTAEDLIDPFYLPGPANESDQVLIFQSVSSPVFGDSVSSLGGILEILADGRSVRYTPPQDYNGTAPDTFNFVVADVLQGSLITQSADKPGTVSITINAVNDPPIANPDFFLDAQEDTNYSIAIRGGGSIVGILDNDSAGPANEVPPLGNQTITLPLDQFNGGLSTQRGGVVRHVNGQLVYTPPGLYSGPDGFTYRIVDSEGAEAFGAVTIRVGGENNTPRFEGINGEKDLNGNPVDTITLAESKPNDATEVYVLDTWFSDPENDNLAYSVTSSNSQVVAAAVDNGSLTLTQTAYAFGNVLLTIQVSDLDENNQPKSTITETVTISIANENDPPELLDDLGTVTAMEGDQVTLQLTRPTRDGVGAFFDPDGDTLTYRVVRIGDTRYTTDPPAEPHPLIDTISTAGGQLTINLDSDASGFVEIEIEAADSESLIRDVLTLNVLPVPDAPVATDDAYNVAIGATLRVLNPNNGLLRNDFDADNDPITVDLATVTQPSRGTLEINADGTFVYTSIGGTIGQTDSFTYRVMDHPASGSSRFSEFRTVTLTLSQSQYQNPIAGRAADVTADGFVTPIDALRIINLLARRNPPTGALPVSEIGTAPPDFYDVDGNGEISPNDALVVINTLALMQNAGGEGEGLAGGASATAFAAPSSDFLPTADRVAAPIVPQTEPAMTVTESTDALLTAGLQIESVNLDAAGNALADHTAGETDESSVDDALADWFAELESPLDP</sequence>
<dbReference type="GO" id="GO:0008237">
    <property type="term" value="F:metallopeptidase activity"/>
    <property type="evidence" value="ECO:0007669"/>
    <property type="project" value="InterPro"/>
</dbReference>